<dbReference type="InterPro" id="IPR009057">
    <property type="entry name" value="Homeodomain-like_sf"/>
</dbReference>
<name>A0AAE3ZZ04_9ACTN</name>
<dbReference type="AlphaFoldDB" id="A0AAE3ZZ04"/>
<evidence type="ECO:0000313" key="6">
    <source>
        <dbReference type="EMBL" id="MDR7326633.1"/>
    </source>
</evidence>
<proteinExistence type="predicted"/>
<dbReference type="Gene3D" id="1.10.10.60">
    <property type="entry name" value="Homeodomain-like"/>
    <property type="match status" value="2"/>
</dbReference>
<feature type="region of interest" description="Disordered" evidence="4">
    <location>
        <begin position="140"/>
        <end position="165"/>
    </location>
</feature>
<dbReference type="InterPro" id="IPR050204">
    <property type="entry name" value="AraC_XylS_family_regulators"/>
</dbReference>
<dbReference type="PANTHER" id="PTHR46796">
    <property type="entry name" value="HTH-TYPE TRANSCRIPTIONAL ACTIVATOR RHAS-RELATED"/>
    <property type="match status" value="1"/>
</dbReference>
<evidence type="ECO:0000256" key="3">
    <source>
        <dbReference type="ARBA" id="ARBA00023163"/>
    </source>
</evidence>
<sequence length="165" mass="18121">MVATGLLAHLRRARDHADRHFDEPLDLDTLARVAGVSKYHFTRTFQEIYGQTPIRYVTRRRIERAQDLLRTANLTVTEVCMLVGFASLGSFSSRFHALVGESPAAYQRRWAARGAPHVPGCYLFMAGVLASNLGEATVRPAPVPSQHDLEHLAGHGVLPGPGRGP</sequence>
<evidence type="ECO:0000313" key="7">
    <source>
        <dbReference type="Proteomes" id="UP001183629"/>
    </source>
</evidence>
<dbReference type="RefSeq" id="WP_310422676.1">
    <property type="nucleotide sequence ID" value="NZ_JAVDYC010000001.1"/>
</dbReference>
<keyword evidence="3" id="KW-0804">Transcription</keyword>
<dbReference type="InterPro" id="IPR018060">
    <property type="entry name" value="HTH_AraC"/>
</dbReference>
<dbReference type="Pfam" id="PF12833">
    <property type="entry name" value="HTH_18"/>
    <property type="match status" value="1"/>
</dbReference>
<keyword evidence="2 6" id="KW-0238">DNA-binding</keyword>
<evidence type="ECO:0000256" key="1">
    <source>
        <dbReference type="ARBA" id="ARBA00023015"/>
    </source>
</evidence>
<evidence type="ECO:0000256" key="2">
    <source>
        <dbReference type="ARBA" id="ARBA00023125"/>
    </source>
</evidence>
<organism evidence="6 7">
    <name type="scientific">Catenuloplanes niger</name>
    <dbReference type="NCBI Taxonomy" id="587534"/>
    <lineage>
        <taxon>Bacteria</taxon>
        <taxon>Bacillati</taxon>
        <taxon>Actinomycetota</taxon>
        <taxon>Actinomycetes</taxon>
        <taxon>Micromonosporales</taxon>
        <taxon>Micromonosporaceae</taxon>
        <taxon>Catenuloplanes</taxon>
    </lineage>
</organism>
<dbReference type="GO" id="GO:0003700">
    <property type="term" value="F:DNA-binding transcription factor activity"/>
    <property type="evidence" value="ECO:0007669"/>
    <property type="project" value="InterPro"/>
</dbReference>
<gene>
    <name evidence="6" type="ORF">J2S44_006883</name>
</gene>
<evidence type="ECO:0000256" key="4">
    <source>
        <dbReference type="SAM" id="MobiDB-lite"/>
    </source>
</evidence>
<comment type="caution">
    <text evidence="6">The sequence shown here is derived from an EMBL/GenBank/DDBJ whole genome shotgun (WGS) entry which is preliminary data.</text>
</comment>
<dbReference type="EMBL" id="JAVDYC010000001">
    <property type="protein sequence ID" value="MDR7326633.1"/>
    <property type="molecule type" value="Genomic_DNA"/>
</dbReference>
<keyword evidence="7" id="KW-1185">Reference proteome</keyword>
<accession>A0AAE3ZZ04</accession>
<dbReference type="GO" id="GO:0043565">
    <property type="term" value="F:sequence-specific DNA binding"/>
    <property type="evidence" value="ECO:0007669"/>
    <property type="project" value="InterPro"/>
</dbReference>
<dbReference type="SUPFAM" id="SSF46689">
    <property type="entry name" value="Homeodomain-like"/>
    <property type="match status" value="2"/>
</dbReference>
<dbReference type="SMART" id="SM00342">
    <property type="entry name" value="HTH_ARAC"/>
    <property type="match status" value="1"/>
</dbReference>
<protein>
    <submittedName>
        <fullName evidence="6">AraC-like DNA-binding protein</fullName>
    </submittedName>
</protein>
<feature type="domain" description="HTH araC/xylS-type" evidence="5">
    <location>
        <begin position="11"/>
        <end position="109"/>
    </location>
</feature>
<reference evidence="6 7" key="1">
    <citation type="submission" date="2023-07" db="EMBL/GenBank/DDBJ databases">
        <title>Sequencing the genomes of 1000 actinobacteria strains.</title>
        <authorList>
            <person name="Klenk H.-P."/>
        </authorList>
    </citation>
    <scope>NUCLEOTIDE SEQUENCE [LARGE SCALE GENOMIC DNA]</scope>
    <source>
        <strain evidence="6 7">DSM 44711</strain>
    </source>
</reference>
<dbReference type="PROSITE" id="PS01124">
    <property type="entry name" value="HTH_ARAC_FAMILY_2"/>
    <property type="match status" value="1"/>
</dbReference>
<keyword evidence="1" id="KW-0805">Transcription regulation</keyword>
<evidence type="ECO:0000259" key="5">
    <source>
        <dbReference type="PROSITE" id="PS01124"/>
    </source>
</evidence>
<dbReference type="Proteomes" id="UP001183629">
    <property type="component" value="Unassembled WGS sequence"/>
</dbReference>